<sequence>MLQNADDIGGNCSEVTIQLTEDSLVFQNHEEPMSVKNVEALGAYTRSTKQGDLDSIGHFGIGFKTVFSLANVVYVHSGFFSFRYTTDERTVPQPVGQNDQPATDDECYDGTTITLPLTDDAKKNRREILEEQLDSIGSLLPFLNNIDTVHVSAFGERKTFRASPIDDGGFEVICEQNGEPVRSERMRLFSGTFEPDRELVNYLAEKRNLNTDALREQTLKLDIEIAIPIDTDGAPMALDESHLFCYFPTEPDTNLPFHIQADFSLKPDRKHIIWPDEFNEQLLNCAVDVFETAFVQLHSELVDPSQILELVPDPNLEREMDPYIDPLVTDIVSFVRSESCVPDGRDNLFQPSEVVFFADPFRDLFTEAEVSDVLDRPVKYPSEQISDTARERLQAVVPDSQLQLETFLDHCTDSSLFESKSDNWLIRFLAGIMRHWSSEYEVSRFGRTSSEEKQAQKEFTDSLEEVSFLPLEDGSVTSYAGLEKTLYRLSGNTATEFDIFTESDNLILLSSDFVSSIEEPSEDLEREASLAQDLLFDELLEIPELKSTDVVQNVINPAFENGNLTPERADEFIRFVAKRPSTLSDVAQLELQTNTDDATVQFQPPETLYFGPEYIDDYDTDTIFRIFDDVDPISGHYLELGELSKEEWIEALATLGVRRRIRVEKQDPWESDRFKSEDEVRRFLEEHGDEDKTEVHDEKLLDGYNGTANKWRWMKRENRRGRIVNYKYAVIDRYLPDETEAALRAVTGDNSGVNPIGYWTEFFKMIDEWWDSYYQSRVYRSYRYSTNKSKYKVHEEDCYCPSSFGTFLQEAMCAPGSDKSVHRAQNLFVRNELTEDKPVTFIEPEPKSLELIEFLGIRQSPGVQVTISTLSQQIDTYRRDLDEFHADEIERTIRQQLWAISEKLPELDAGSVNEDVVDQLKDLPFVFVRNAETPFRKSSQVTWSGQSLGDYLVPVSDIYPDAWPLLKELDTKKEPELDDYISFLGRELSDSEEEQLEGTDRKEAWWQVLQEVVYLPRDQVGGPADPLEKATTMLEKQGSVPTAANTLSAYGDVEYHSDNSTLVSTLPTPIQERILHLERNQRYTDPVYEERLETLTGTNPLEPALRTELTTPVPDDMPAERLTENYSQVLDVAYSYVQSTESSGVERLQKMGGFSVYRTDEISCTYFLNGEYVVTTNDRQCFIDVEEKTIVLRDDDKAGFALIDALTRELELESTDRSRLSSLMKGAVGKSDELIRAFLEDSEYKYHVLPAIEVESQQETSTEETKPSVETEEVDEAKAEDEESRSDTSTTEEPTIEEDPVQPESTSTTPSPYVDDQIPSLESEAGENTSVTEESDEITHEEQTEPSVEKRTDESERSNQTAGSNDINRTPIDREKASSSTTNREKTQTRTGNQNRSRTRTTKPDRKRGDKSESTTSHHRKSNYKNNSGGSGGFGHSDADRQEIGDCGEQFVFDELRRVVENYLQANGRFEESIEDEENRRATIRGECDGEERLVEVFDVSTENRGYDILLEGAKIAGPATDLTIAGLGQKHQSLVEVKASKGDEVSTFTLTSNEHATAVNRPDSYRVVRVHHALSDNPHVYRVFDRVPTLTKRIDDIEYRPDGVRIHYRN</sequence>
<feature type="domain" description="Protein NO VEIN C-terminal" evidence="2">
    <location>
        <begin position="1496"/>
        <end position="1583"/>
    </location>
</feature>
<dbReference type="InterPro" id="IPR024975">
    <property type="entry name" value="NOV_C"/>
</dbReference>
<dbReference type="InterPro" id="IPR036890">
    <property type="entry name" value="HATPase_C_sf"/>
</dbReference>
<keyword evidence="4" id="KW-1185">Reference proteome</keyword>
<dbReference type="STRING" id="1114856.GCA_000383975_03290"/>
<evidence type="ECO:0000256" key="1">
    <source>
        <dbReference type="SAM" id="MobiDB-lite"/>
    </source>
</evidence>
<dbReference type="Pfam" id="PF13020">
    <property type="entry name" value="NOV_C"/>
    <property type="match status" value="1"/>
</dbReference>
<name>L9VS16_9EURY</name>
<feature type="compositionally biased region" description="Acidic residues" evidence="1">
    <location>
        <begin position="1270"/>
        <end position="1284"/>
    </location>
</feature>
<evidence type="ECO:0000313" key="4">
    <source>
        <dbReference type="Proteomes" id="UP000011599"/>
    </source>
</evidence>
<protein>
    <submittedName>
        <fullName evidence="3">Type III restriction protein res subunit</fullName>
    </submittedName>
</protein>
<comment type="caution">
    <text evidence="3">The sequence shown here is derived from an EMBL/GenBank/DDBJ whole genome shotgun (WGS) entry which is preliminary data.</text>
</comment>
<evidence type="ECO:0000313" key="3">
    <source>
        <dbReference type="EMBL" id="ELY39851.1"/>
    </source>
</evidence>
<feature type="compositionally biased region" description="Basic and acidic residues" evidence="1">
    <location>
        <begin position="1402"/>
        <end position="1413"/>
    </location>
</feature>
<dbReference type="Proteomes" id="UP000011599">
    <property type="component" value="Unassembled WGS sequence"/>
</dbReference>
<organism evidence="3 4">
    <name type="scientific">Natronorubrum tibetense GA33</name>
    <dbReference type="NCBI Taxonomy" id="1114856"/>
    <lineage>
        <taxon>Archaea</taxon>
        <taxon>Methanobacteriati</taxon>
        <taxon>Methanobacteriota</taxon>
        <taxon>Stenosarchaea group</taxon>
        <taxon>Halobacteria</taxon>
        <taxon>Halobacteriales</taxon>
        <taxon>Natrialbaceae</taxon>
        <taxon>Natronorubrum</taxon>
    </lineage>
</organism>
<evidence type="ECO:0000259" key="2">
    <source>
        <dbReference type="Pfam" id="PF13020"/>
    </source>
</evidence>
<dbReference type="EMBL" id="AOHW01000036">
    <property type="protein sequence ID" value="ELY39851.1"/>
    <property type="molecule type" value="Genomic_DNA"/>
</dbReference>
<dbReference type="PATRIC" id="fig|1114856.3.peg.2958"/>
<dbReference type="SUPFAM" id="SSF55874">
    <property type="entry name" value="ATPase domain of HSP90 chaperone/DNA topoisomerase II/histidine kinase"/>
    <property type="match status" value="1"/>
</dbReference>
<dbReference type="PANTHER" id="PTHR32387">
    <property type="entry name" value="WU:FJ29H11"/>
    <property type="match status" value="1"/>
</dbReference>
<dbReference type="InterPro" id="IPR052957">
    <property type="entry name" value="Auxin_embryo_med"/>
</dbReference>
<feature type="region of interest" description="Disordered" evidence="1">
    <location>
        <begin position="1255"/>
        <end position="1442"/>
    </location>
</feature>
<reference evidence="3 4" key="1">
    <citation type="journal article" date="2014" name="PLoS Genet.">
        <title>Phylogenetically driven sequencing of extremely halophilic archaea reveals strategies for static and dynamic osmo-response.</title>
        <authorList>
            <person name="Becker E.A."/>
            <person name="Seitzer P.M."/>
            <person name="Tritt A."/>
            <person name="Larsen D."/>
            <person name="Krusor M."/>
            <person name="Yao A.I."/>
            <person name="Wu D."/>
            <person name="Madern D."/>
            <person name="Eisen J.A."/>
            <person name="Darling A.E."/>
            <person name="Facciotti M.T."/>
        </authorList>
    </citation>
    <scope>NUCLEOTIDE SEQUENCE [LARGE SCALE GENOMIC DNA]</scope>
    <source>
        <strain evidence="3 4">GA33</strain>
    </source>
</reference>
<proteinExistence type="predicted"/>
<dbReference type="OrthoDB" id="11472at2157"/>
<gene>
    <name evidence="3" type="ORF">C496_14276</name>
</gene>
<dbReference type="Gene3D" id="3.30.565.10">
    <property type="entry name" value="Histidine kinase-like ATPase, C-terminal domain"/>
    <property type="match status" value="1"/>
</dbReference>
<dbReference type="NCBIfam" id="NF047352">
    <property type="entry name" value="P_loop_sacsin"/>
    <property type="match status" value="1"/>
</dbReference>
<feature type="compositionally biased region" description="Basic and acidic residues" evidence="1">
    <location>
        <begin position="1337"/>
        <end position="1357"/>
    </location>
</feature>
<dbReference type="PANTHER" id="PTHR32387:SF0">
    <property type="entry name" value="PROTEIN NO VEIN"/>
    <property type="match status" value="1"/>
</dbReference>
<dbReference type="eggNOG" id="arCOG06878">
    <property type="taxonomic scope" value="Archaea"/>
</dbReference>
<feature type="compositionally biased region" description="Polar residues" evidence="1">
    <location>
        <begin position="1358"/>
        <end position="1368"/>
    </location>
</feature>
<accession>L9VS16</accession>
<feature type="compositionally biased region" description="Basic and acidic residues" evidence="1">
    <location>
        <begin position="1371"/>
        <end position="1388"/>
    </location>
</feature>